<evidence type="ECO:0000313" key="1">
    <source>
        <dbReference type="EMBL" id="KAI3762773.1"/>
    </source>
</evidence>
<sequence>MFDKSHLMMENSRTNEKGKALVSANSSTEANNDSASITSPNTHPPSGLAFLEGNVEEDTFDCLLDMASSPEFEYYTNLQGLSLLPDCNMSLGQQCVNQGHNAISAGGVSTSGGESSFVSFNRPQSQTGIQGNFEASFLSLGIGGIEESVCRSQLGSREVSDKLKEAASNELKMTRARKATGQTFDAGFMGFDRDNSGFSNHFCQQ</sequence>
<organism evidence="1 2">
    <name type="scientific">Smallanthus sonchifolius</name>
    <dbReference type="NCBI Taxonomy" id="185202"/>
    <lineage>
        <taxon>Eukaryota</taxon>
        <taxon>Viridiplantae</taxon>
        <taxon>Streptophyta</taxon>
        <taxon>Embryophyta</taxon>
        <taxon>Tracheophyta</taxon>
        <taxon>Spermatophyta</taxon>
        <taxon>Magnoliopsida</taxon>
        <taxon>eudicotyledons</taxon>
        <taxon>Gunneridae</taxon>
        <taxon>Pentapetalae</taxon>
        <taxon>asterids</taxon>
        <taxon>campanulids</taxon>
        <taxon>Asterales</taxon>
        <taxon>Asteraceae</taxon>
        <taxon>Asteroideae</taxon>
        <taxon>Heliantheae alliance</taxon>
        <taxon>Millerieae</taxon>
        <taxon>Smallanthus</taxon>
    </lineage>
</organism>
<reference evidence="1 2" key="2">
    <citation type="journal article" date="2022" name="Mol. Ecol. Resour.">
        <title>The genomes of chicory, endive, great burdock and yacon provide insights into Asteraceae paleo-polyploidization history and plant inulin production.</title>
        <authorList>
            <person name="Fan W."/>
            <person name="Wang S."/>
            <person name="Wang H."/>
            <person name="Wang A."/>
            <person name="Jiang F."/>
            <person name="Liu H."/>
            <person name="Zhao H."/>
            <person name="Xu D."/>
            <person name="Zhang Y."/>
        </authorList>
    </citation>
    <scope>NUCLEOTIDE SEQUENCE [LARGE SCALE GENOMIC DNA]</scope>
    <source>
        <strain evidence="2">cv. Yunnan</strain>
        <tissue evidence="1">Leaves</tissue>
    </source>
</reference>
<protein>
    <submittedName>
        <fullName evidence="1">Uncharacterized protein</fullName>
    </submittedName>
</protein>
<name>A0ACB9EUM8_9ASTR</name>
<comment type="caution">
    <text evidence="1">The sequence shown here is derived from an EMBL/GenBank/DDBJ whole genome shotgun (WGS) entry which is preliminary data.</text>
</comment>
<gene>
    <name evidence="1" type="ORF">L1987_53214</name>
</gene>
<dbReference type="EMBL" id="CM042034">
    <property type="protein sequence ID" value="KAI3762773.1"/>
    <property type="molecule type" value="Genomic_DNA"/>
</dbReference>
<evidence type="ECO:0000313" key="2">
    <source>
        <dbReference type="Proteomes" id="UP001056120"/>
    </source>
</evidence>
<reference evidence="2" key="1">
    <citation type="journal article" date="2022" name="Mol. Ecol. Resour.">
        <title>The genomes of chicory, endive, great burdock and yacon provide insights into Asteraceae palaeo-polyploidization history and plant inulin production.</title>
        <authorList>
            <person name="Fan W."/>
            <person name="Wang S."/>
            <person name="Wang H."/>
            <person name="Wang A."/>
            <person name="Jiang F."/>
            <person name="Liu H."/>
            <person name="Zhao H."/>
            <person name="Xu D."/>
            <person name="Zhang Y."/>
        </authorList>
    </citation>
    <scope>NUCLEOTIDE SEQUENCE [LARGE SCALE GENOMIC DNA]</scope>
    <source>
        <strain evidence="2">cv. Yunnan</strain>
    </source>
</reference>
<proteinExistence type="predicted"/>
<keyword evidence="2" id="KW-1185">Reference proteome</keyword>
<accession>A0ACB9EUM8</accession>
<dbReference type="Proteomes" id="UP001056120">
    <property type="component" value="Linkage Group LG17"/>
</dbReference>